<dbReference type="AlphaFoldDB" id="A0A756I3G1"/>
<proteinExistence type="predicted"/>
<evidence type="ECO:0000313" key="2">
    <source>
        <dbReference type="EMBL" id="HAG0017369.1"/>
    </source>
</evidence>
<sequence length="270" mass="29644">MNQSDEESLKRDYCAGVMTLEEIGRKYGITESGVRKKAAIGKWVRKKVRKRGAKIAKNAPQNRTKNRTKKNTGKVSNGAGSEGAEDGAKTGAKIPDFLPETKPIRGSRYDPPINAFTTHNTASLKHGAYARRLLLSDDVTIDSLNTKLSDELFLVRAANMTAVTNIGKWIARIEDATPEEQKNLLEQIAAAEKGIMRNIARIESLERSLATLDIMAVTPAKIIADTEYRVAAREKVKAETQKLTAENQGVKTPLTEAIDELQSLNKGGRL</sequence>
<reference evidence="2" key="2">
    <citation type="submission" date="2020-02" db="EMBL/GenBank/DDBJ databases">
        <authorList>
            <consortium name="NCBI Pathogen Detection Project"/>
        </authorList>
    </citation>
    <scope>NUCLEOTIDE SEQUENCE</scope>
    <source>
        <strain evidence="2">MA.CK_00/00002125</strain>
    </source>
</reference>
<reference evidence="2" key="1">
    <citation type="journal article" date="2018" name="Genome Biol.">
        <title>SKESA: strategic k-mer extension for scrupulous assemblies.</title>
        <authorList>
            <person name="Souvorov A."/>
            <person name="Agarwala R."/>
            <person name="Lipman D.J."/>
        </authorList>
    </citation>
    <scope>NUCLEOTIDE SEQUENCE</scope>
    <source>
        <strain evidence="2">MA.CK_00/00002125</strain>
    </source>
</reference>
<dbReference type="EMBL" id="DAAWYJ010000029">
    <property type="protein sequence ID" value="HAG0017369.1"/>
    <property type="molecule type" value="Genomic_DNA"/>
</dbReference>
<protein>
    <recommendedName>
        <fullName evidence="3">Terminase</fullName>
    </recommendedName>
</protein>
<feature type="region of interest" description="Disordered" evidence="1">
    <location>
        <begin position="49"/>
        <end position="112"/>
    </location>
</feature>
<organism evidence="2">
    <name type="scientific">Salmonella enterica</name>
    <name type="common">Salmonella choleraesuis</name>
    <dbReference type="NCBI Taxonomy" id="28901"/>
    <lineage>
        <taxon>Bacteria</taxon>
        <taxon>Pseudomonadati</taxon>
        <taxon>Pseudomonadota</taxon>
        <taxon>Gammaproteobacteria</taxon>
        <taxon>Enterobacterales</taxon>
        <taxon>Enterobacteriaceae</taxon>
        <taxon>Salmonella</taxon>
    </lineage>
</organism>
<evidence type="ECO:0008006" key="3">
    <source>
        <dbReference type="Google" id="ProtNLM"/>
    </source>
</evidence>
<gene>
    <name evidence="2" type="ORF">G8O67_004745</name>
</gene>
<comment type="caution">
    <text evidence="2">The sequence shown here is derived from an EMBL/GenBank/DDBJ whole genome shotgun (WGS) entry which is preliminary data.</text>
</comment>
<evidence type="ECO:0000256" key="1">
    <source>
        <dbReference type="SAM" id="MobiDB-lite"/>
    </source>
</evidence>
<accession>A0A756I3G1</accession>
<name>A0A756I3G1_SALER</name>